<sequence>MQSSLQASVRELALGVYSQPDRFLLECVQNADDCDFEDDVEPQLHVTCRPGEYFWMQWNERGFQPEDVRAVCDIAKSTKRSSARAATGCKGLGFKSYFLVSGTPHVLSLPFLFRFDAAAEVPLPHLTPWPLSQEERQALPRQVPDSGTAVYLPVRDGDACALGVPRLPPVVMLFLRRLRLVSIWDVKSTPGHETRLRLPRACSAIDDRREEFDGGLEVSVEVTAVEGDGPETFSEQRFLLFRSVTADGVVEAAFPRRAPARVSETAGAAREDAADALPGRLGGHGALPLCVTLPVADLGFAFAINGDFELVASREEVDRSLTRNLSLRRALTALWLRAVGGTPELRGSVWDLLPGPVSNPFWAPFVAEVSREVHSWPVLPTSTPGELLPASQVLRPSPLSRALELSGHRLRLALGMDFLADDFAPSPDTRRACKPFGLAHLLCYLESSAFDPSAHGESWRDRLVNELLRALEEDRAELPLPLQDVVARLRRVGLFRLCGSPEADWAPADGGGDAGRIFTRCSTPWRPACLRVLRCEGDGSPSEPSTAEARLLGWLGGGGDAGPRDVASAALLHSAAPCPTDLETLLFLRDHWVEILEGGGSKENSLAHLSADDVAQCISGAVWLPASEGHAAMRPDELLLPMALGQTLSEDVPGSRGPRVAVPVPRPGEGVRQDGSAVQETLKWELLLIRLGSRLPRGGGGRLVDLSRVLAGEDDAEALAAEVLEAHRGCGSAVALRDHASVTCLRGGEARLTVTSPHVFAEEAFGDFADVLPLVRVSPGLRAPAEAALGIRCSRDAATAAACLLPGLLRPWPGLQPPSPAAFARAYQIVAGASAAELRAPVAGPRPGAHGAERTVVAHLRDGLCLPGRAEPLPAASCVWQSRFEASAKLSGWVVLEPLFGEDLRALFVDKLGVAPHLSARDALRALQAFATEDGQRGGCYTTGSLPWIRKASSTYLLDLERALERESLESIAAEKWSVPILSVAAQWVWCSTVAPLGAPAECVLVEDAGSAPALEVAIAAASSAPDPIDVRVISSNVRKECPLVTRLLNLTLAGDALQLWLSSSDPITPAKRCFPKGWPKDSLVLATPESSHKPCGLAGVTSISVVDGLSLSVRLPTGGGEVEARWPPGGVVVYGPYDGAAMLICRGCLGACQLQACVARALAALVPPGGPPEDACRELVRAWWPQKLRDATATAFPLEVPAQSFLSDLSERGEKQARLLRSPLAMIPSGLAVFV</sequence>
<evidence type="ECO:0000256" key="1">
    <source>
        <dbReference type="SAM" id="MobiDB-lite"/>
    </source>
</evidence>
<organism evidence="2 3">
    <name type="scientific">Prorocentrum cordatum</name>
    <dbReference type="NCBI Taxonomy" id="2364126"/>
    <lineage>
        <taxon>Eukaryota</taxon>
        <taxon>Sar</taxon>
        <taxon>Alveolata</taxon>
        <taxon>Dinophyceae</taxon>
        <taxon>Prorocentrales</taxon>
        <taxon>Prorocentraceae</taxon>
        <taxon>Prorocentrum</taxon>
    </lineage>
</organism>
<dbReference type="InterPro" id="IPR052957">
    <property type="entry name" value="Auxin_embryo_med"/>
</dbReference>
<accession>A0ABN9WRD4</accession>
<feature type="compositionally biased region" description="Low complexity" evidence="1">
    <location>
        <begin position="652"/>
        <end position="670"/>
    </location>
</feature>
<name>A0ABN9WRD4_9DINO</name>
<gene>
    <name evidence="2" type="ORF">PCOR1329_LOCUS68902</name>
</gene>
<dbReference type="EMBL" id="CAUYUJ010019015">
    <property type="protein sequence ID" value="CAK0888036.1"/>
    <property type="molecule type" value="Genomic_DNA"/>
</dbReference>
<dbReference type="SUPFAM" id="SSF55874">
    <property type="entry name" value="ATPase domain of HSP90 chaperone/DNA topoisomerase II/histidine kinase"/>
    <property type="match status" value="1"/>
</dbReference>
<feature type="region of interest" description="Disordered" evidence="1">
    <location>
        <begin position="650"/>
        <end position="675"/>
    </location>
</feature>
<dbReference type="Proteomes" id="UP001189429">
    <property type="component" value="Unassembled WGS sequence"/>
</dbReference>
<dbReference type="PANTHER" id="PTHR32387:SF0">
    <property type="entry name" value="PROTEIN NO VEIN"/>
    <property type="match status" value="1"/>
</dbReference>
<evidence type="ECO:0000313" key="3">
    <source>
        <dbReference type="Proteomes" id="UP001189429"/>
    </source>
</evidence>
<keyword evidence="3" id="KW-1185">Reference proteome</keyword>
<proteinExistence type="predicted"/>
<evidence type="ECO:0000313" key="2">
    <source>
        <dbReference type="EMBL" id="CAK0888036.1"/>
    </source>
</evidence>
<dbReference type="PANTHER" id="PTHR32387">
    <property type="entry name" value="WU:FJ29H11"/>
    <property type="match status" value="1"/>
</dbReference>
<protein>
    <submittedName>
        <fullName evidence="2">Uncharacterized protein</fullName>
    </submittedName>
</protein>
<comment type="caution">
    <text evidence="2">The sequence shown here is derived from an EMBL/GenBank/DDBJ whole genome shotgun (WGS) entry which is preliminary data.</text>
</comment>
<dbReference type="Gene3D" id="3.30.565.10">
    <property type="entry name" value="Histidine kinase-like ATPase, C-terminal domain"/>
    <property type="match status" value="1"/>
</dbReference>
<dbReference type="InterPro" id="IPR036890">
    <property type="entry name" value="HATPase_C_sf"/>
</dbReference>
<reference evidence="2" key="1">
    <citation type="submission" date="2023-10" db="EMBL/GenBank/DDBJ databases">
        <authorList>
            <person name="Chen Y."/>
            <person name="Shah S."/>
            <person name="Dougan E. K."/>
            <person name="Thang M."/>
            <person name="Chan C."/>
        </authorList>
    </citation>
    <scope>NUCLEOTIDE SEQUENCE [LARGE SCALE GENOMIC DNA]</scope>
</reference>